<protein>
    <submittedName>
        <fullName evidence="2">Uncharacterized protein</fullName>
    </submittedName>
</protein>
<feature type="transmembrane region" description="Helical" evidence="1">
    <location>
        <begin position="57"/>
        <end position="78"/>
    </location>
</feature>
<reference evidence="2 3" key="1">
    <citation type="submission" date="2016-05" db="EMBL/GenBank/DDBJ databases">
        <title>Complete genome sequence of Novosphingobium guangzhouense SA925(T).</title>
        <authorList>
            <person name="Sha S."/>
        </authorList>
    </citation>
    <scope>NUCLEOTIDE SEQUENCE [LARGE SCALE GENOMIC DNA]</scope>
    <source>
        <strain evidence="2 3">SA925</strain>
    </source>
</reference>
<feature type="transmembrane region" description="Helical" evidence="1">
    <location>
        <begin position="144"/>
        <end position="163"/>
    </location>
</feature>
<gene>
    <name evidence="2" type="ORF">A8V01_09835</name>
</gene>
<name>A0A2K2FTP5_9SPHN</name>
<organism evidence="2 3">
    <name type="scientific">Novosphingobium guangzhouense</name>
    <dbReference type="NCBI Taxonomy" id="1850347"/>
    <lineage>
        <taxon>Bacteria</taxon>
        <taxon>Pseudomonadati</taxon>
        <taxon>Pseudomonadota</taxon>
        <taxon>Alphaproteobacteria</taxon>
        <taxon>Sphingomonadales</taxon>
        <taxon>Sphingomonadaceae</taxon>
        <taxon>Novosphingobium</taxon>
    </lineage>
</organism>
<comment type="caution">
    <text evidence="2">The sequence shown here is derived from an EMBL/GenBank/DDBJ whole genome shotgun (WGS) entry which is preliminary data.</text>
</comment>
<dbReference type="RefSeq" id="WP_103098947.1">
    <property type="nucleotide sequence ID" value="NZ_LYMM01000084.1"/>
</dbReference>
<feature type="transmembrane region" description="Helical" evidence="1">
    <location>
        <begin position="6"/>
        <end position="25"/>
    </location>
</feature>
<accession>A0A2K2FTP5</accession>
<feature type="transmembrane region" description="Helical" evidence="1">
    <location>
        <begin position="32"/>
        <end position="51"/>
    </location>
</feature>
<dbReference type="Proteomes" id="UP000236327">
    <property type="component" value="Unassembled WGS sequence"/>
</dbReference>
<evidence type="ECO:0000313" key="2">
    <source>
        <dbReference type="EMBL" id="PNU02167.1"/>
    </source>
</evidence>
<dbReference type="AlphaFoldDB" id="A0A2K2FTP5"/>
<feature type="transmembrane region" description="Helical" evidence="1">
    <location>
        <begin position="107"/>
        <end position="132"/>
    </location>
</feature>
<dbReference type="EMBL" id="LYMM01000084">
    <property type="protein sequence ID" value="PNU02167.1"/>
    <property type="molecule type" value="Genomic_DNA"/>
</dbReference>
<feature type="transmembrane region" description="Helical" evidence="1">
    <location>
        <begin position="170"/>
        <end position="190"/>
    </location>
</feature>
<evidence type="ECO:0000256" key="1">
    <source>
        <dbReference type="SAM" id="Phobius"/>
    </source>
</evidence>
<keyword evidence="1" id="KW-0812">Transmembrane</keyword>
<evidence type="ECO:0000313" key="3">
    <source>
        <dbReference type="Proteomes" id="UP000236327"/>
    </source>
</evidence>
<keyword evidence="1" id="KW-1133">Transmembrane helix</keyword>
<dbReference type="OrthoDB" id="7597062at2"/>
<keyword evidence="3" id="KW-1185">Reference proteome</keyword>
<proteinExistence type="predicted"/>
<keyword evidence="1" id="KW-0472">Membrane</keyword>
<sequence length="191" mass="20338">MLDFVTIGAALLASLGGLFLLWHGWKTHADMRLRAACVALLWSMSAAIWIWRFGAEIGIPLALETAALVAFGFILTRMERREERPARKRAAIVDAAASSSRGSWRRYVLGTVRVLVAGPLGLIAAMAIAVVIATRTPMAEQTRLILAGLIVPTLWAIGIGWVVCHRRLAVQAASFATIGAAGIGLTLLAGA</sequence>